<proteinExistence type="predicted"/>
<evidence type="ECO:0000259" key="2">
    <source>
        <dbReference type="Pfam" id="PF13387"/>
    </source>
</evidence>
<dbReference type="AlphaFoldDB" id="A0A1M5SLX6"/>
<feature type="transmembrane region" description="Helical" evidence="1">
    <location>
        <begin position="363"/>
        <end position="381"/>
    </location>
</feature>
<sequence length="389" mass="45601">MLRQLSIFSLFVFFNLSFSQQLQLSPQAEISVLTIDQGDNLNDAFGHNAFRIKDRTLGLDVVYDYGRYDFDTPNFYLKFAQGKLNYLIGKRNFSDFFQVYRYYDRTIDEQKLNLSTTQKQKLHNYLINNHKPENRRYLYDFFYDNCATKIRDVLNTATNGSINYSELQGNENKTFRDLIHEHVGHNTWGSFGIDIALGSLTDRVANKEEQMFLPRYIYKHFEAAKINSNPLVKSTITIYKSKQDIGYKASTLFNPLVIMLILAFIIIFITYKDYKKLNRSKWLDIVLFAITGIAGMVLLFLWFGTDHTVTGYNYNLLWAFPINLFVIGQLLSKQIKNWFRGYLKFLLVMLCLMSLHWTIGVQVFALAFLPILVALIIRYVYLLKYYKTA</sequence>
<dbReference type="OrthoDB" id="319167at2"/>
<feature type="transmembrane region" description="Helical" evidence="1">
    <location>
        <begin position="315"/>
        <end position="332"/>
    </location>
</feature>
<dbReference type="InterPro" id="IPR025178">
    <property type="entry name" value="Lnb_N"/>
</dbReference>
<accession>A0A1M5SLX6</accession>
<dbReference type="STRING" id="1089305.SAMN05444148_1905"/>
<dbReference type="RefSeq" id="WP_073087362.1">
    <property type="nucleotide sequence ID" value="NZ_FQWS01000002.1"/>
</dbReference>
<gene>
    <name evidence="4" type="ORF">SAMN05444148_1905</name>
</gene>
<dbReference type="Proteomes" id="UP000184522">
    <property type="component" value="Unassembled WGS sequence"/>
</dbReference>
<feature type="transmembrane region" description="Helical" evidence="1">
    <location>
        <begin position="283"/>
        <end position="303"/>
    </location>
</feature>
<dbReference type="Pfam" id="PF13387">
    <property type="entry name" value="Lnb_N"/>
    <property type="match status" value="1"/>
</dbReference>
<feature type="domain" description="Lnb N-terminal periplasmic" evidence="2">
    <location>
        <begin position="27"/>
        <end position="178"/>
    </location>
</feature>
<keyword evidence="1" id="KW-1133">Transmembrane helix</keyword>
<feature type="transmembrane region" description="Helical" evidence="1">
    <location>
        <begin position="339"/>
        <end position="357"/>
    </location>
</feature>
<protein>
    <submittedName>
        <fullName evidence="4">Uncharacterized protein</fullName>
    </submittedName>
</protein>
<dbReference type="InterPro" id="IPR057436">
    <property type="entry name" value="5TMH_Lnb"/>
</dbReference>
<keyword evidence="1" id="KW-0812">Transmembrane</keyword>
<evidence type="ECO:0000256" key="1">
    <source>
        <dbReference type="SAM" id="Phobius"/>
    </source>
</evidence>
<dbReference type="Pfam" id="PF25221">
    <property type="entry name" value="5TMH_Lnb"/>
    <property type="match status" value="1"/>
</dbReference>
<reference evidence="5" key="1">
    <citation type="submission" date="2016-11" db="EMBL/GenBank/DDBJ databases">
        <authorList>
            <person name="Varghese N."/>
            <person name="Submissions S."/>
        </authorList>
    </citation>
    <scope>NUCLEOTIDE SEQUENCE [LARGE SCALE GENOMIC DNA]</scope>
    <source>
        <strain evidence="5">DSM 25330</strain>
    </source>
</reference>
<keyword evidence="5" id="KW-1185">Reference proteome</keyword>
<name>A0A1M5SLX6_9FLAO</name>
<evidence type="ECO:0000259" key="3">
    <source>
        <dbReference type="Pfam" id="PF25221"/>
    </source>
</evidence>
<keyword evidence="1" id="KW-0472">Membrane</keyword>
<feature type="transmembrane region" description="Helical" evidence="1">
    <location>
        <begin position="252"/>
        <end position="271"/>
    </location>
</feature>
<feature type="domain" description="Lnb-like transmembrane" evidence="3">
    <location>
        <begin position="250"/>
        <end position="387"/>
    </location>
</feature>
<evidence type="ECO:0000313" key="4">
    <source>
        <dbReference type="EMBL" id="SHH39516.1"/>
    </source>
</evidence>
<dbReference type="EMBL" id="FQWS01000002">
    <property type="protein sequence ID" value="SHH39516.1"/>
    <property type="molecule type" value="Genomic_DNA"/>
</dbReference>
<evidence type="ECO:0000313" key="5">
    <source>
        <dbReference type="Proteomes" id="UP000184522"/>
    </source>
</evidence>
<organism evidence="4 5">
    <name type="scientific">Winogradskyella jejuensis</name>
    <dbReference type="NCBI Taxonomy" id="1089305"/>
    <lineage>
        <taxon>Bacteria</taxon>
        <taxon>Pseudomonadati</taxon>
        <taxon>Bacteroidota</taxon>
        <taxon>Flavobacteriia</taxon>
        <taxon>Flavobacteriales</taxon>
        <taxon>Flavobacteriaceae</taxon>
        <taxon>Winogradskyella</taxon>
    </lineage>
</organism>